<dbReference type="PANTHER" id="PTHR11786:SF0">
    <property type="entry name" value="ARYLAMINE N-ACETYLTRANSFERASE 4-RELATED"/>
    <property type="match status" value="1"/>
</dbReference>
<dbReference type="OrthoDB" id="2099530at2759"/>
<comment type="caution">
    <text evidence="3">The sequence shown here is derived from an EMBL/GenBank/DDBJ whole genome shotgun (WGS) entry which is preliminary data.</text>
</comment>
<dbReference type="InterPro" id="IPR038765">
    <property type="entry name" value="Papain-like_cys_pep_sf"/>
</dbReference>
<evidence type="ECO:0000313" key="4">
    <source>
        <dbReference type="Proteomes" id="UP000193642"/>
    </source>
</evidence>
<dbReference type="InterPro" id="IPR053710">
    <property type="entry name" value="Arylamine_NAT_domain_sf"/>
</dbReference>
<keyword evidence="2" id="KW-0808">Transferase</keyword>
<evidence type="ECO:0000256" key="1">
    <source>
        <dbReference type="ARBA" id="ARBA00006547"/>
    </source>
</evidence>
<keyword evidence="4" id="KW-1185">Reference proteome</keyword>
<dbReference type="GO" id="GO:0016407">
    <property type="term" value="F:acetyltransferase activity"/>
    <property type="evidence" value="ECO:0007669"/>
    <property type="project" value="InterPro"/>
</dbReference>
<dbReference type="STRING" id="329046.A0A1Y2CZ45"/>
<accession>A0A1Y2CZ45</accession>
<name>A0A1Y2CZ45_9FUNG</name>
<sequence length="305" mass="34571">MAAFSSKHSFDGLSSIQLDGYLDRIGLKLSLPAPVTLETLNQVMFHHANTIPFELSKLLFTHQPGPVNVNDSYDELVIGRRGGYCFANNILIFAALKSLGFNVSAGAARVAQWSKTAQEFDLSPPQHMLMFVDIDQRRYLVDMGNHRYSQAIELKDGSTLHGAAADETFQIRMSSLLAPNNWIIWFKRAPWAPLPEGCDEGGFIPIYHFGTELWRPRDFDAMNIFVFNARNTVFPSFIASNVTKSFGRTAMTDMTFRRREGANNRHLESVINITNVDMLVEIMDREYGIRLTEEEKEGARMLYFS</sequence>
<dbReference type="PANTHER" id="PTHR11786">
    <property type="entry name" value="N-HYDROXYARYLAMINE O-ACETYLTRANSFERASE"/>
    <property type="match status" value="1"/>
</dbReference>
<dbReference type="Pfam" id="PF00797">
    <property type="entry name" value="Acetyltransf_2"/>
    <property type="match status" value="1"/>
</dbReference>
<dbReference type="Gene3D" id="3.30.2140.20">
    <property type="match status" value="1"/>
</dbReference>
<organism evidence="3 4">
    <name type="scientific">Rhizoclosmatium globosum</name>
    <dbReference type="NCBI Taxonomy" id="329046"/>
    <lineage>
        <taxon>Eukaryota</taxon>
        <taxon>Fungi</taxon>
        <taxon>Fungi incertae sedis</taxon>
        <taxon>Chytridiomycota</taxon>
        <taxon>Chytridiomycota incertae sedis</taxon>
        <taxon>Chytridiomycetes</taxon>
        <taxon>Chytridiales</taxon>
        <taxon>Chytriomycetaceae</taxon>
        <taxon>Rhizoclosmatium</taxon>
    </lineage>
</organism>
<evidence type="ECO:0000313" key="3">
    <source>
        <dbReference type="EMBL" id="ORY51625.1"/>
    </source>
</evidence>
<dbReference type="EMBL" id="MCGO01000005">
    <property type="protein sequence ID" value="ORY51625.1"/>
    <property type="molecule type" value="Genomic_DNA"/>
</dbReference>
<reference evidence="3 4" key="1">
    <citation type="submission" date="2016-07" db="EMBL/GenBank/DDBJ databases">
        <title>Pervasive Adenine N6-methylation of Active Genes in Fungi.</title>
        <authorList>
            <consortium name="DOE Joint Genome Institute"/>
            <person name="Mondo S.J."/>
            <person name="Dannebaum R.O."/>
            <person name="Kuo R.C."/>
            <person name="Labutti K."/>
            <person name="Haridas S."/>
            <person name="Kuo A."/>
            <person name="Salamov A."/>
            <person name="Ahrendt S.R."/>
            <person name="Lipzen A."/>
            <person name="Sullivan W."/>
            <person name="Andreopoulos W.B."/>
            <person name="Clum A."/>
            <person name="Lindquist E."/>
            <person name="Daum C."/>
            <person name="Ramamoorthy G.K."/>
            <person name="Gryganskyi A."/>
            <person name="Culley D."/>
            <person name="Magnuson J.K."/>
            <person name="James T.Y."/>
            <person name="O'Malley M.A."/>
            <person name="Stajich J.E."/>
            <person name="Spatafora J.W."/>
            <person name="Visel A."/>
            <person name="Grigoriev I.V."/>
        </authorList>
    </citation>
    <scope>NUCLEOTIDE SEQUENCE [LARGE SCALE GENOMIC DNA]</scope>
    <source>
        <strain evidence="3 4">JEL800</strain>
    </source>
</reference>
<gene>
    <name evidence="3" type="ORF">BCR33DRAFT_712647</name>
</gene>
<dbReference type="AlphaFoldDB" id="A0A1Y2CZ45"/>
<protein>
    <submittedName>
        <fullName evidence="3">Cysteine proteinase</fullName>
    </submittedName>
</protein>
<dbReference type="PRINTS" id="PR01543">
    <property type="entry name" value="ANATRNSFRASE"/>
</dbReference>
<comment type="similarity">
    <text evidence="1 2">Belongs to the arylamine N-acetyltransferase family.</text>
</comment>
<dbReference type="InterPro" id="IPR001447">
    <property type="entry name" value="Arylamine_N-AcTrfase"/>
</dbReference>
<proteinExistence type="inferred from homology"/>
<keyword evidence="2" id="KW-0012">Acyltransferase</keyword>
<dbReference type="SUPFAM" id="SSF54001">
    <property type="entry name" value="Cysteine proteinases"/>
    <property type="match status" value="1"/>
</dbReference>
<evidence type="ECO:0000256" key="2">
    <source>
        <dbReference type="RuleBase" id="RU003452"/>
    </source>
</evidence>
<dbReference type="Proteomes" id="UP000193642">
    <property type="component" value="Unassembled WGS sequence"/>
</dbReference>